<gene>
    <name evidence="2" type="ORF">F0245_23930</name>
</gene>
<feature type="transmembrane region" description="Helical" evidence="1">
    <location>
        <begin position="177"/>
        <end position="193"/>
    </location>
</feature>
<sequence length="195" mass="23208">MVVLAVFVLIQFFILFNKKYLYSRLLPVFIIIAVVTTFSVYSIISNQALLDSSFILRWALEPIINYINLGEFSTSSSDTLSSFYFYPGDQTFYYGDWQYVNKDGSYYYHVDAGYMRVMLFMGIIYSSIYYIIWISMNLAIMNKLHYRNAKVFVIFFIITMFLLHYKGNAFVDASSMIRLYIFYVCYILTRRFYEK</sequence>
<dbReference type="Proteomes" id="UP000525336">
    <property type="component" value="Unassembled WGS sequence"/>
</dbReference>
<feature type="transmembrane region" description="Helical" evidence="1">
    <location>
        <begin position="148"/>
        <end position="165"/>
    </location>
</feature>
<keyword evidence="1" id="KW-1133">Transmembrane helix</keyword>
<keyword evidence="1" id="KW-0812">Transmembrane</keyword>
<evidence type="ECO:0000256" key="1">
    <source>
        <dbReference type="SAM" id="Phobius"/>
    </source>
</evidence>
<accession>A0A7Y4DU67</accession>
<dbReference type="EMBL" id="VTXW01000046">
    <property type="protein sequence ID" value="NOH36353.1"/>
    <property type="molecule type" value="Genomic_DNA"/>
</dbReference>
<name>A0A7Y4DU67_9VIBR</name>
<organism evidence="2 3">
    <name type="scientific">Vibrio chagasii</name>
    <dbReference type="NCBI Taxonomy" id="170679"/>
    <lineage>
        <taxon>Bacteria</taxon>
        <taxon>Pseudomonadati</taxon>
        <taxon>Pseudomonadota</taxon>
        <taxon>Gammaproteobacteria</taxon>
        <taxon>Vibrionales</taxon>
        <taxon>Vibrionaceae</taxon>
        <taxon>Vibrio</taxon>
    </lineage>
</organism>
<feature type="transmembrane region" description="Helical" evidence="1">
    <location>
        <begin position="114"/>
        <end position="136"/>
    </location>
</feature>
<protein>
    <recommendedName>
        <fullName evidence="4">Polymerase</fullName>
    </recommendedName>
</protein>
<feature type="transmembrane region" description="Helical" evidence="1">
    <location>
        <begin position="21"/>
        <end position="44"/>
    </location>
</feature>
<comment type="caution">
    <text evidence="2">The sequence shown here is derived from an EMBL/GenBank/DDBJ whole genome shotgun (WGS) entry which is preliminary data.</text>
</comment>
<reference evidence="2 3" key="1">
    <citation type="submission" date="2019-09" db="EMBL/GenBank/DDBJ databases">
        <title>Draft genome sequencing and comparative genomics of hatchery-associated Vibrios.</title>
        <authorList>
            <person name="Kehlet-Delgado H."/>
            <person name="Mueller R.S."/>
        </authorList>
    </citation>
    <scope>NUCLEOTIDE SEQUENCE [LARGE SCALE GENOMIC DNA]</scope>
    <source>
        <strain evidence="2 3">00-90-10</strain>
    </source>
</reference>
<dbReference type="RefSeq" id="WP_171369487.1">
    <property type="nucleotide sequence ID" value="NZ_VTXW01000046.1"/>
</dbReference>
<dbReference type="AlphaFoldDB" id="A0A7Y4DU67"/>
<evidence type="ECO:0008006" key="4">
    <source>
        <dbReference type="Google" id="ProtNLM"/>
    </source>
</evidence>
<proteinExistence type="predicted"/>
<evidence type="ECO:0000313" key="3">
    <source>
        <dbReference type="Proteomes" id="UP000525336"/>
    </source>
</evidence>
<evidence type="ECO:0000313" key="2">
    <source>
        <dbReference type="EMBL" id="NOH36353.1"/>
    </source>
</evidence>
<keyword evidence="1" id="KW-0472">Membrane</keyword>